<keyword evidence="5" id="KW-1185">Reference proteome</keyword>
<evidence type="ECO:0000313" key="5">
    <source>
        <dbReference type="Proteomes" id="UP001422759"/>
    </source>
</evidence>
<dbReference type="InterPro" id="IPR008462">
    <property type="entry name" value="CsbD"/>
</dbReference>
<dbReference type="Gene3D" id="1.10.1470.10">
    <property type="entry name" value="YjbJ"/>
    <property type="match status" value="1"/>
</dbReference>
<sequence length="67" mass="6955">MGSLSNKTQELGGKAKQKAGALTGDQELKGEGQADLAESKAKQAVSDVKDAVQDAADRVKGALRRND</sequence>
<dbReference type="InterPro" id="IPR036629">
    <property type="entry name" value="YjbJ_sf"/>
</dbReference>
<feature type="compositionally biased region" description="Basic and acidic residues" evidence="2">
    <location>
        <begin position="26"/>
        <end position="50"/>
    </location>
</feature>
<dbReference type="Pfam" id="PF05532">
    <property type="entry name" value="CsbD"/>
    <property type="match status" value="1"/>
</dbReference>
<protein>
    <submittedName>
        <fullName evidence="4">CsbD family protein</fullName>
    </submittedName>
</protein>
<accession>A0ABN3A710</accession>
<feature type="domain" description="CsbD-like" evidence="3">
    <location>
        <begin position="5"/>
        <end position="54"/>
    </location>
</feature>
<evidence type="ECO:0000256" key="1">
    <source>
        <dbReference type="ARBA" id="ARBA00009129"/>
    </source>
</evidence>
<evidence type="ECO:0000259" key="3">
    <source>
        <dbReference type="Pfam" id="PF05532"/>
    </source>
</evidence>
<reference evidence="4 5" key="1">
    <citation type="journal article" date="2019" name="Int. J. Syst. Evol. Microbiol.">
        <title>The Global Catalogue of Microorganisms (GCM) 10K type strain sequencing project: providing services to taxonomists for standard genome sequencing and annotation.</title>
        <authorList>
            <consortium name="The Broad Institute Genomics Platform"/>
            <consortium name="The Broad Institute Genome Sequencing Center for Infectious Disease"/>
            <person name="Wu L."/>
            <person name="Ma J."/>
        </authorList>
    </citation>
    <scope>NUCLEOTIDE SEQUENCE [LARGE SCALE GENOMIC DNA]</scope>
    <source>
        <strain evidence="4 5">JCM 14560</strain>
    </source>
</reference>
<evidence type="ECO:0000313" key="4">
    <source>
        <dbReference type="EMBL" id="GAA2154930.1"/>
    </source>
</evidence>
<comment type="caution">
    <text evidence="4">The sequence shown here is derived from an EMBL/GenBank/DDBJ whole genome shotgun (WGS) entry which is preliminary data.</text>
</comment>
<feature type="region of interest" description="Disordered" evidence="2">
    <location>
        <begin position="1"/>
        <end position="50"/>
    </location>
</feature>
<organism evidence="4 5">
    <name type="scientific">Kitasatospora kazusensis</name>
    <dbReference type="NCBI Taxonomy" id="407974"/>
    <lineage>
        <taxon>Bacteria</taxon>
        <taxon>Bacillati</taxon>
        <taxon>Actinomycetota</taxon>
        <taxon>Actinomycetes</taxon>
        <taxon>Kitasatosporales</taxon>
        <taxon>Streptomycetaceae</taxon>
        <taxon>Kitasatospora</taxon>
    </lineage>
</organism>
<proteinExistence type="inferred from homology"/>
<comment type="similarity">
    <text evidence="1">Belongs to the UPF0337 (CsbD) family.</text>
</comment>
<evidence type="ECO:0000256" key="2">
    <source>
        <dbReference type="SAM" id="MobiDB-lite"/>
    </source>
</evidence>
<gene>
    <name evidence="4" type="ORF">GCM10009760_54320</name>
</gene>
<name>A0ABN3A710_9ACTN</name>
<dbReference type="RefSeq" id="WP_344468612.1">
    <property type="nucleotide sequence ID" value="NZ_BAAANT010000044.1"/>
</dbReference>
<dbReference type="SUPFAM" id="SSF69047">
    <property type="entry name" value="Hypothetical protein YjbJ"/>
    <property type="match status" value="1"/>
</dbReference>
<dbReference type="Proteomes" id="UP001422759">
    <property type="component" value="Unassembled WGS sequence"/>
</dbReference>
<dbReference type="EMBL" id="BAAANT010000044">
    <property type="protein sequence ID" value="GAA2154930.1"/>
    <property type="molecule type" value="Genomic_DNA"/>
</dbReference>